<dbReference type="InterPro" id="IPR008949">
    <property type="entry name" value="Isoprenoid_synthase_dom_sf"/>
</dbReference>
<dbReference type="AlphaFoldDB" id="F0VYL5"/>
<dbReference type="PANTHER" id="PTHR31480">
    <property type="entry name" value="BIFUNCTIONAL LYCOPENE CYCLASE/PHYTOENE SYNTHASE"/>
    <property type="match status" value="1"/>
</dbReference>
<sequence>MIRLPMRQHGIGKAMYQRYTHSITYSMRETVKTYDYTNYFCGLLFPQDHREAYFAIRAFNVETARIRDMAHGKLAPGTIRMQWWREKIQSLFTSPSRSPSYDSVLLKELAHTVNEKQLTRLWFDRILDARDRDLETEDYQTLEQLVLYSEYTTSSLLYLTLELLGVRDETADQIASHAGVAIGLSNLLRAVPFHVTQQQTYMPQELFSKYNLDDEMLAHALQNPLHGEVFAPIIEEIVLKIREHLDMARALQSKLPIVARPAFTTIAATESYLHQLQNANYNVFEQNLLQFRPLSIHFRIMKAHFLRRF</sequence>
<evidence type="ECO:0000256" key="2">
    <source>
        <dbReference type="ARBA" id="ARBA00012396"/>
    </source>
</evidence>
<gene>
    <name evidence="4" type="primary">AlNc14C1G22</name>
    <name evidence="4" type="ORF">ALNC14_000220</name>
</gene>
<reference evidence="4" key="1">
    <citation type="journal article" date="2011" name="PLoS Biol.">
        <title>Gene gain and loss during evolution of obligate parasitism in the white rust pathogen of Arabidopsis thaliana.</title>
        <authorList>
            <person name="Kemen E."/>
            <person name="Gardiner A."/>
            <person name="Schultz-Larsen T."/>
            <person name="Kemen A.C."/>
            <person name="Balmuth A.L."/>
            <person name="Robert-Seilaniantz A."/>
            <person name="Bailey K."/>
            <person name="Holub E."/>
            <person name="Studholme D.J."/>
            <person name="Maclean D."/>
            <person name="Jones J.D."/>
        </authorList>
    </citation>
    <scope>NUCLEOTIDE SEQUENCE</scope>
</reference>
<organism evidence="4">
    <name type="scientific">Albugo laibachii Nc14</name>
    <dbReference type="NCBI Taxonomy" id="890382"/>
    <lineage>
        <taxon>Eukaryota</taxon>
        <taxon>Sar</taxon>
        <taxon>Stramenopiles</taxon>
        <taxon>Oomycota</taxon>
        <taxon>Peronosporomycetes</taxon>
        <taxon>Albuginales</taxon>
        <taxon>Albuginaceae</taxon>
        <taxon>Albugo</taxon>
    </lineage>
</organism>
<keyword evidence="3" id="KW-0125">Carotenoid biosynthesis</keyword>
<dbReference type="GO" id="GO:0016117">
    <property type="term" value="P:carotenoid biosynthetic process"/>
    <property type="evidence" value="ECO:0007669"/>
    <property type="project" value="UniProtKB-KW"/>
</dbReference>
<protein>
    <recommendedName>
        <fullName evidence="2">15-cis-phytoene synthase</fullName>
        <ecNumber evidence="2">2.5.1.32</ecNumber>
    </recommendedName>
</protein>
<dbReference type="EMBL" id="FR824046">
    <property type="protein sequence ID" value="CCA13879.1"/>
    <property type="molecule type" value="Genomic_DNA"/>
</dbReference>
<accession>F0VYL5</accession>
<dbReference type="SUPFAM" id="SSF48576">
    <property type="entry name" value="Terpenoid synthases"/>
    <property type="match status" value="1"/>
</dbReference>
<comment type="catalytic activity">
    <reaction evidence="1">
        <text>2 (2E,6E,10E)-geranylgeranyl diphosphate = 15-cis-phytoene + 2 diphosphate</text>
        <dbReference type="Rhea" id="RHEA:34475"/>
        <dbReference type="ChEBI" id="CHEBI:27787"/>
        <dbReference type="ChEBI" id="CHEBI:33019"/>
        <dbReference type="ChEBI" id="CHEBI:58756"/>
        <dbReference type="EC" id="2.5.1.32"/>
    </reaction>
</comment>
<dbReference type="HOGENOM" id="CLU_037269_6_0_1"/>
<evidence type="ECO:0000256" key="1">
    <source>
        <dbReference type="ARBA" id="ARBA00001805"/>
    </source>
</evidence>
<dbReference type="InterPro" id="IPR002060">
    <property type="entry name" value="Squ/phyt_synthse"/>
</dbReference>
<proteinExistence type="predicted"/>
<evidence type="ECO:0000313" key="4">
    <source>
        <dbReference type="EMBL" id="CCA13879.1"/>
    </source>
</evidence>
<dbReference type="Gene3D" id="1.10.600.10">
    <property type="entry name" value="Farnesyl Diphosphate Synthase"/>
    <property type="match status" value="1"/>
</dbReference>
<reference evidence="4" key="2">
    <citation type="submission" date="2011-02" db="EMBL/GenBank/DDBJ databases">
        <authorList>
            <person name="MacLean D."/>
        </authorList>
    </citation>
    <scope>NUCLEOTIDE SEQUENCE</scope>
</reference>
<dbReference type="EC" id="2.5.1.32" evidence="2"/>
<evidence type="ECO:0000256" key="3">
    <source>
        <dbReference type="ARBA" id="ARBA00022746"/>
    </source>
</evidence>
<dbReference type="Pfam" id="PF00494">
    <property type="entry name" value="SQS_PSY"/>
    <property type="match status" value="1"/>
</dbReference>
<name>F0VYL5_9STRA</name>